<dbReference type="SUPFAM" id="SSF69047">
    <property type="entry name" value="Hypothetical protein YjbJ"/>
    <property type="match status" value="1"/>
</dbReference>
<evidence type="ECO:0000313" key="3">
    <source>
        <dbReference type="EMBL" id="SEI39675.1"/>
    </source>
</evidence>
<dbReference type="Pfam" id="PF05532">
    <property type="entry name" value="CsbD"/>
    <property type="match status" value="1"/>
</dbReference>
<keyword evidence="4" id="KW-1185">Reference proteome</keyword>
<feature type="domain" description="CsbD-like" evidence="2">
    <location>
        <begin position="5"/>
        <end position="55"/>
    </location>
</feature>
<dbReference type="Gene3D" id="1.10.1470.10">
    <property type="entry name" value="YjbJ"/>
    <property type="match status" value="1"/>
</dbReference>
<dbReference type="EMBL" id="FNYA01000001">
    <property type="protein sequence ID" value="SEI39675.1"/>
    <property type="molecule type" value="Genomic_DNA"/>
</dbReference>
<dbReference type="RefSeq" id="WP_091306797.1">
    <property type="nucleotide sequence ID" value="NZ_CBCSJU010000001.1"/>
</dbReference>
<organism evidence="3 4">
    <name type="scientific">Flavobacterium terrigena</name>
    <dbReference type="NCBI Taxonomy" id="402734"/>
    <lineage>
        <taxon>Bacteria</taxon>
        <taxon>Pseudomonadati</taxon>
        <taxon>Bacteroidota</taxon>
        <taxon>Flavobacteriia</taxon>
        <taxon>Flavobacteriales</taxon>
        <taxon>Flavobacteriaceae</taxon>
        <taxon>Flavobacterium</taxon>
    </lineage>
</organism>
<dbReference type="STRING" id="402734.SAMN05660918_0330"/>
<evidence type="ECO:0000256" key="1">
    <source>
        <dbReference type="ARBA" id="ARBA00009129"/>
    </source>
</evidence>
<proteinExistence type="inferred from homology"/>
<accession>A0A1H6QK54</accession>
<sequence>MNTTELKGDWEVQKGKLKQKFAKLTDNDLLFVEGKKDEMLGKLQITLGKSKEELQKLIEKL</sequence>
<dbReference type="OrthoDB" id="9796058at2"/>
<dbReference type="InterPro" id="IPR008462">
    <property type="entry name" value="CsbD"/>
</dbReference>
<evidence type="ECO:0000259" key="2">
    <source>
        <dbReference type="Pfam" id="PF05532"/>
    </source>
</evidence>
<comment type="similarity">
    <text evidence="1">Belongs to the UPF0337 (CsbD) family.</text>
</comment>
<dbReference type="InterPro" id="IPR036629">
    <property type="entry name" value="YjbJ_sf"/>
</dbReference>
<dbReference type="Proteomes" id="UP000199702">
    <property type="component" value="Unassembled WGS sequence"/>
</dbReference>
<gene>
    <name evidence="3" type="ORF">SAMN05660918_0330</name>
</gene>
<protein>
    <submittedName>
        <fullName evidence="3">Uncharacterized conserved protein YjbJ, UPF0337 family</fullName>
    </submittedName>
</protein>
<name>A0A1H6QK54_9FLAO</name>
<reference evidence="4" key="1">
    <citation type="submission" date="2016-10" db="EMBL/GenBank/DDBJ databases">
        <authorList>
            <person name="Varghese N."/>
            <person name="Submissions S."/>
        </authorList>
    </citation>
    <scope>NUCLEOTIDE SEQUENCE [LARGE SCALE GENOMIC DNA]</scope>
    <source>
        <strain evidence="4">DSM 17934</strain>
    </source>
</reference>
<evidence type="ECO:0000313" key="4">
    <source>
        <dbReference type="Proteomes" id="UP000199702"/>
    </source>
</evidence>
<dbReference type="AlphaFoldDB" id="A0A1H6QK54"/>